<accession>A0ACB8XYX0</accession>
<dbReference type="EMBL" id="CM042046">
    <property type="protein sequence ID" value="KAI3676451.1"/>
    <property type="molecule type" value="Genomic_DNA"/>
</dbReference>
<dbReference type="Proteomes" id="UP001056120">
    <property type="component" value="Linkage Group LG29"/>
</dbReference>
<organism evidence="1 2">
    <name type="scientific">Smallanthus sonchifolius</name>
    <dbReference type="NCBI Taxonomy" id="185202"/>
    <lineage>
        <taxon>Eukaryota</taxon>
        <taxon>Viridiplantae</taxon>
        <taxon>Streptophyta</taxon>
        <taxon>Embryophyta</taxon>
        <taxon>Tracheophyta</taxon>
        <taxon>Spermatophyta</taxon>
        <taxon>Magnoliopsida</taxon>
        <taxon>eudicotyledons</taxon>
        <taxon>Gunneridae</taxon>
        <taxon>Pentapetalae</taxon>
        <taxon>asterids</taxon>
        <taxon>campanulids</taxon>
        <taxon>Asterales</taxon>
        <taxon>Asteraceae</taxon>
        <taxon>Asteroideae</taxon>
        <taxon>Heliantheae alliance</taxon>
        <taxon>Millerieae</taxon>
        <taxon>Smallanthus</taxon>
    </lineage>
</organism>
<name>A0ACB8XYX0_9ASTR</name>
<keyword evidence="2" id="KW-1185">Reference proteome</keyword>
<sequence>MHAGPHIIDNGAAQYTGPIIDNGTALENIYRLNKGGGRIAADNDTGMYRSWDEDENYLHGNSTGLAPVYDKPIMYTKEVPNYTAPELVYQTQRSMGKQSDKQTAEDEAIYSPGLIVVVIMYSRITLCLSMTQMVAEVNKICG</sequence>
<gene>
    <name evidence="1" type="ORF">L1987_86060</name>
</gene>
<reference evidence="1 2" key="2">
    <citation type="journal article" date="2022" name="Mol. Ecol. Resour.">
        <title>The genomes of chicory, endive, great burdock and yacon provide insights into Asteraceae paleo-polyploidization history and plant inulin production.</title>
        <authorList>
            <person name="Fan W."/>
            <person name="Wang S."/>
            <person name="Wang H."/>
            <person name="Wang A."/>
            <person name="Jiang F."/>
            <person name="Liu H."/>
            <person name="Zhao H."/>
            <person name="Xu D."/>
            <person name="Zhang Y."/>
        </authorList>
    </citation>
    <scope>NUCLEOTIDE SEQUENCE [LARGE SCALE GENOMIC DNA]</scope>
    <source>
        <strain evidence="2">cv. Yunnan</strain>
        <tissue evidence="1">Leaves</tissue>
    </source>
</reference>
<evidence type="ECO:0000313" key="2">
    <source>
        <dbReference type="Proteomes" id="UP001056120"/>
    </source>
</evidence>
<proteinExistence type="predicted"/>
<evidence type="ECO:0000313" key="1">
    <source>
        <dbReference type="EMBL" id="KAI3676451.1"/>
    </source>
</evidence>
<comment type="caution">
    <text evidence="1">The sequence shown here is derived from an EMBL/GenBank/DDBJ whole genome shotgun (WGS) entry which is preliminary data.</text>
</comment>
<protein>
    <submittedName>
        <fullName evidence="1">Uncharacterized protein</fullName>
    </submittedName>
</protein>
<reference evidence="2" key="1">
    <citation type="journal article" date="2022" name="Mol. Ecol. Resour.">
        <title>The genomes of chicory, endive, great burdock and yacon provide insights into Asteraceae palaeo-polyploidization history and plant inulin production.</title>
        <authorList>
            <person name="Fan W."/>
            <person name="Wang S."/>
            <person name="Wang H."/>
            <person name="Wang A."/>
            <person name="Jiang F."/>
            <person name="Liu H."/>
            <person name="Zhao H."/>
            <person name="Xu D."/>
            <person name="Zhang Y."/>
        </authorList>
    </citation>
    <scope>NUCLEOTIDE SEQUENCE [LARGE SCALE GENOMIC DNA]</scope>
    <source>
        <strain evidence="2">cv. Yunnan</strain>
    </source>
</reference>